<proteinExistence type="predicted"/>
<organism evidence="1 3">
    <name type="scientific">Halobacterium salinarum (strain ATCC 700922 / JCM 11081 / NRC-1)</name>
    <name type="common">Halobacterium halobium</name>
    <dbReference type="NCBI Taxonomy" id="64091"/>
    <lineage>
        <taxon>Archaea</taxon>
        <taxon>Methanobacteriati</taxon>
        <taxon>Methanobacteriota</taxon>
        <taxon>Stenosarchaea group</taxon>
        <taxon>Halobacteria</taxon>
        <taxon>Halobacteriales</taxon>
        <taxon>Halobacteriaceae</taxon>
        <taxon>Halobacterium</taxon>
        <taxon>Halobacterium salinarum NRC-34001</taxon>
    </lineage>
</organism>
<protein>
    <submittedName>
        <fullName evidence="2">Spurious ORF</fullName>
    </submittedName>
    <submittedName>
        <fullName evidence="1">Vng6332h</fullName>
    </submittedName>
</protein>
<name>Q9HHL8_HALSA</name>
<reference evidence="2" key="4">
    <citation type="journal article" date="2019" name="Microbiol. Resour. Announc.">
        <title>The genome of the Halobacterium salinarum type strain is closely related to that of the laboratory strains NRC-1 and R1.</title>
        <authorList>
            <person name="Pfeiffer F."/>
            <person name="Marchfelder A."/>
            <person name="Habermann B.H."/>
            <person name="Dyall-Smith M."/>
        </authorList>
    </citation>
    <scope>NUCLEOTIDE SEQUENCE</scope>
    <source>
        <strain evidence="2">NRC-1</strain>
        <plasmid evidence="2">pNRC200</plasmid>
    </source>
</reference>
<dbReference type="AlphaFoldDB" id="Q9HHL8"/>
<keyword evidence="3" id="KW-1185">Reference proteome</keyword>
<geneLocation type="plasmid" evidence="1 3">
    <name>pNRC200</name>
</geneLocation>
<evidence type="ECO:0000313" key="2">
    <source>
        <dbReference type="EMBL" id="DAC79929.1"/>
    </source>
</evidence>
<reference evidence="1 3" key="1">
    <citation type="journal article" date="2000" name="Proc. Natl. Acad. Sci. U.S.A.">
        <title>Genome sequence of Halobacterium species NRC-1.</title>
        <authorList>
            <person name="Ng W.V."/>
            <person name="Kennedy S.P."/>
            <person name="Mahairas G.G."/>
            <person name="Berquist B."/>
            <person name="Pan M."/>
            <person name="Shukla H.D."/>
            <person name="Lasky S.R."/>
            <person name="Baliga N.S."/>
            <person name="Thorsson V."/>
            <person name="Sbrogna J."/>
            <person name="Swartzell S."/>
            <person name="Weir D."/>
            <person name="Hall J."/>
            <person name="Dahl T.A."/>
            <person name="Welti R."/>
            <person name="Goo Y.A."/>
            <person name="Leithauser B."/>
            <person name="Keller K."/>
            <person name="Cruz R."/>
            <person name="Danson M.J."/>
            <person name="Hough D.W."/>
            <person name="Maddocks D.G."/>
            <person name="Jablonski P.E."/>
            <person name="Krebs M.P."/>
            <person name="Angevine C.M."/>
            <person name="Dale H."/>
            <person name="Isenbarger T.A."/>
            <person name="Peck R.F."/>
            <person name="Pohlschroder M."/>
            <person name="Spudich J.L."/>
            <person name="Jung K.W."/>
            <person name="Alam M."/>
            <person name="Freitas T."/>
            <person name="Hou S."/>
            <person name="Daniels C.J."/>
            <person name="Dennis P.P."/>
            <person name="Omer A.D."/>
            <person name="Ebhardt H."/>
            <person name="Lowe T.M."/>
            <person name="Liang P."/>
            <person name="Riley M."/>
            <person name="Hood L."/>
            <person name="DasSarma S."/>
        </authorList>
    </citation>
    <scope>NUCLEOTIDE SEQUENCE [LARGE SCALE GENOMIC DNA]</scope>
    <source>
        <strain evidence="3">ATCC 700922 / JCM 11081 / NRC-1</strain>
        <strain evidence="1">NRC-1</strain>
        <plasmid evidence="3">Plasmid pNRC200</plasmid>
    </source>
</reference>
<evidence type="ECO:0000313" key="1">
    <source>
        <dbReference type="EMBL" id="AAG20961.1"/>
    </source>
</evidence>
<dbReference type="KEGG" id="hal:VNG_6332H"/>
<dbReference type="EMBL" id="BK010831">
    <property type="protein sequence ID" value="DAC79929.1"/>
    <property type="molecule type" value="Genomic_DNA"/>
</dbReference>
<dbReference type="Proteomes" id="UP000000554">
    <property type="component" value="Plasmid pNRC200"/>
</dbReference>
<dbReference type="EMBL" id="AE004438">
    <property type="protein sequence ID" value="AAG20961.1"/>
    <property type="molecule type" value="Genomic_DNA"/>
</dbReference>
<keyword evidence="1" id="KW-0614">Plasmid</keyword>
<reference evidence="2" key="3">
    <citation type="journal article" date="2015" name="Life">
        <title>A manual curation strategy to improve genome annotation: application to a set of haloarchael genomes.</title>
        <authorList>
            <person name="Pfeiffer F."/>
            <person name="Oesterhelt D."/>
        </authorList>
    </citation>
    <scope>NUCLEOTIDE SEQUENCE</scope>
    <source>
        <strain evidence="2">NRC-1</strain>
        <plasmid evidence="2">pNRC200</plasmid>
    </source>
</reference>
<sequence length="35" mass="3898">MILDEERESCTDFSSSLLPKSSLDKPLLSRGSRLS</sequence>
<gene>
    <name evidence="1" type="ordered locus">VNG_6332H</name>
</gene>
<evidence type="ECO:0000313" key="3">
    <source>
        <dbReference type="Proteomes" id="UP000000554"/>
    </source>
</evidence>
<accession>Q9HHL8</accession>
<dbReference type="HOGENOM" id="CLU_3362530_0_0_2"/>
<reference evidence="2" key="2">
    <citation type="journal article" date="2008" name="Genomics">
        <title>Evolution in the laboratory: the genome of Halobacterium salinarum strain R1 compared to that of strain NRC-1.</title>
        <authorList>
            <person name="Pfeiffer F."/>
            <person name="Schuster S.C."/>
            <person name="Broicher A."/>
            <person name="Falb M."/>
            <person name="Palm P."/>
            <person name="Rodewald K."/>
            <person name="Ruepp A."/>
            <person name="Soppa J."/>
            <person name="Tittor J."/>
            <person name="Oesterhelt D."/>
        </authorList>
    </citation>
    <scope>NUCLEOTIDE SEQUENCE</scope>
    <source>
        <strain evidence="2">NRC-1</strain>
        <plasmid evidence="2">pNRC200</plasmid>
    </source>
</reference>